<evidence type="ECO:0000259" key="3">
    <source>
        <dbReference type="Pfam" id="PF13699"/>
    </source>
</evidence>
<keyword evidence="1" id="KW-0175">Coiled coil</keyword>
<sequence>MKSGAALQAREAAPDPTVQAPEPALPTHRPRPAARGDRHFAEVPAAVGGGDPDGEALKALLTHLAGQMGMRPGSLEVRVGPEAERLASVRRAAGVAHDGIIHIPQARLAPCTPEGRRLIAHEAAHVAQMRRTTPARPSRRDHARAEVEAETLARRYVATRVADPVRRALSPRMIAADVDYEAVAAAAAKNHPEEIAAITDLLSYGFLDWAITDGDISDILQILASYIVPVARGIMGGLEPKYRKRFFSNLDGSHYAAHRAEILAAAWAVPDEAEFAEASFDVLARMRLQDLGPEEAIALDGVVRRHPRLVKAATDADASKAARIDEARAYVTSGKAASDGDKEITEGLAGEQRLTALREDAARLREDARKADPNGEAFAARVAERIDAADLTGADAQQILADIAAEVFRVLDRRLAAEFLAIRIGVPRINRLLERIPARALYGNKALRDAFVHLAAVRPAYLNAKLAEDLATSPWWKVWDDVAVDEAYTAYLLVKALPVRGRAAFLKARGGEKWGPVLEALPASVREDPAFNFYGGDRVEKGREETDRQGLLMALMDDKLWEDAAQAPAAAPPKAEGPEASKDAAAGYDPLAKLEALIRLAEAADERLFAFEQSRRQAAWIKARLQPLVEAHRLYWKGRRETYQPPVLPSENQGGFTWGKLLFGLRNFSLDLKTGALGVDVNLSDATEVSGIRFREGTGERPEAGKLADNVMHVEYGPSFIVADAPKLVIERLASVGESAIHAGPITCSGLHLDVRFVPGMTRLSMKRLLSLDLRFDELVIEDVTFAGAASLFGFKSLRMTGAELRVRNQAIEDSPEAVWIWKILDVLMAPEKATNTALAFDLLALRSVATSGGLFVDSVEIEGFAIQSCGDASAYDEALIRSLGRLKPRAAAERDAARSDPDHAEQHNRQAERIERQIAKTQAELGRGGPHGAVVDIRAIRISGVPGISEEPLAFEDIHGQGHSVTAIVPLFADPTSIRNMIRGTQAAPAIRNLRSAEEQFSIDIGRIEAKKPLRLAGGIPSASKAQEEYDEYIKAHAKDRFDPHWAPVEAALRDRAAQARRYWELAAKGVQFLGEDEARAFRQLRAALTAFEERRALIVESLELEGVSLNIGADGNPELIAETFKTSAIRTFGPDGAETFSIGGVEARNVAVGAALQGGLANYKEWRKALQSGSLKAEQLTLKDIRHAGLDASIEELTFESEGDLKALDVTFNRGKAETGGASALLRSGKIRAKGLNAPTQMALIKAEKARIEAIRPESDRTKEELKRLQAIDRMLRDYDFVTTAKAKAESDAATAKTTAQRAAAAKALAKAEQALRNWQDRLVVEKLTVDQLDLAISGLGDVLAEGYSFDKKATELTVKGGTEGQPWFQKVEAEGIRRRGDKGDQTVAERITIGPVAGEVKRTKNGYALNGFTVASVAVKGLSWRSGETSLQSVSESRLEGLSIDAVYAKDGGATRISITRAGIQRIVADQLRYESPSAVVTVKSGALVGISVTGLDVTLPEEGDAVVQKGGEIAVRQVQALALEAVVGGKKIVGQVDSKTPAPEASAIKVQFADAGGRTLSLTGLVANAQVTDLKTGGRLNVSVKNISGEITQKTENDFEVRNLSIPDVTLSGIHWIAGDYTIDVADKVTLAGIMLDADASLRPRPPKKGETPKLDDDGKPVVEKELGKLLVQKLTVSEIAARAVKVTSPRIEPKAGSKDTAKPEKTIELKEAVIRGLRITGFDVLNRTGKVEVTQSVKVTDLKATIGAEATRDLKKGTASFTIYGKDAKEPGAKARELSAMLTAKDGTTLKLGRTQDLMLSDVDLLSEVEGKPGETTRTGIDKVTVPGISVGGVLVKEDQVVIEDLEVDGPVEIAGVHWKASAGGKSVEMKTAKVAETLKIKTIDARFTKVPVKDPKPGEDPTTTELAFVSVKGLGIPSLEAKGLTYEGPSDEKDHAERVKVDMPEAVVEGIVLDELTKDFAANTLTVKGGKMRKLTAPHFVVTLSNAIDKDKSSQRFAADVTADNFTADAVLKTTKVRGEDQTKLAEGGFKITTVGLKHIVGREIPSQKGKAGWSFGVSGKYRPKTGPGLIGDGFNAELSGAGYDAKGASIESAKLHSFNFHDPAHGITLDIQDLEVPKGITVPNEGEISLPEGVITNASFKIDDLNALVSGGPAGKEEDEDLLTKAQRDDLLDHINGTITGEIYVPLYLFSAHWDWYLRQDVFPLDLRIVDGKLDYATAWKKATWLRNDLIASLGMDSDPTMGISGDVVPGDSYLTLEVAAVNQKIWTPGDETERKEMEGGEVRLKRLIAPDGSDVKKPKKYDEHGKEIKERPMVNPDEIELRKVDASLDITGGTRLDLGKDGKYGTIKLGAEGRNAISGLKVRGENKNSVTWKVGGIAVTLEKLNIMGNQIAGKEGKPAELLIDGITDGQLDFHGGKVAKPGKLEGTINSATIRNLALTRGKK</sequence>
<dbReference type="InterPro" id="IPR025295">
    <property type="entry name" value="eCIS_core_dom"/>
</dbReference>
<gene>
    <name evidence="4" type="ORF">OF850_01435</name>
</gene>
<protein>
    <submittedName>
        <fullName evidence="4">DUF4157 domain-containing protein</fullName>
    </submittedName>
</protein>
<evidence type="ECO:0000256" key="2">
    <source>
        <dbReference type="SAM" id="MobiDB-lite"/>
    </source>
</evidence>
<evidence type="ECO:0000313" key="4">
    <source>
        <dbReference type="EMBL" id="MCW8084277.1"/>
    </source>
</evidence>
<reference evidence="4 5" key="1">
    <citation type="submission" date="2022-10" db="EMBL/GenBank/DDBJ databases">
        <title>Roseococcus glaciei nov., sp. nov., isolated from glacier.</title>
        <authorList>
            <person name="Liu Q."/>
            <person name="Xin Y.-H."/>
        </authorList>
    </citation>
    <scope>NUCLEOTIDE SEQUENCE [LARGE SCALE GENOMIC DNA]</scope>
    <source>
        <strain evidence="4 5">MDT2-1-1</strain>
    </source>
</reference>
<organism evidence="4 5">
    <name type="scientific">Sabulicella glaciei</name>
    <dbReference type="NCBI Taxonomy" id="2984948"/>
    <lineage>
        <taxon>Bacteria</taxon>
        <taxon>Pseudomonadati</taxon>
        <taxon>Pseudomonadota</taxon>
        <taxon>Alphaproteobacteria</taxon>
        <taxon>Acetobacterales</taxon>
        <taxon>Acetobacteraceae</taxon>
        <taxon>Sabulicella</taxon>
    </lineage>
</organism>
<dbReference type="EMBL" id="JAPFQI010000001">
    <property type="protein sequence ID" value="MCW8084277.1"/>
    <property type="molecule type" value="Genomic_DNA"/>
</dbReference>
<accession>A0ABT3NQ51</accession>
<feature type="region of interest" description="Disordered" evidence="2">
    <location>
        <begin position="126"/>
        <end position="146"/>
    </location>
</feature>
<keyword evidence="5" id="KW-1185">Reference proteome</keyword>
<evidence type="ECO:0000256" key="1">
    <source>
        <dbReference type="SAM" id="Coils"/>
    </source>
</evidence>
<dbReference type="RefSeq" id="WP_301587884.1">
    <property type="nucleotide sequence ID" value="NZ_JAPFQI010000001.1"/>
</dbReference>
<comment type="caution">
    <text evidence="4">The sequence shown here is derived from an EMBL/GenBank/DDBJ whole genome shotgun (WGS) entry which is preliminary data.</text>
</comment>
<feature type="coiled-coil region" evidence="1">
    <location>
        <begin position="1304"/>
        <end position="1331"/>
    </location>
</feature>
<dbReference type="Proteomes" id="UP001526430">
    <property type="component" value="Unassembled WGS sequence"/>
</dbReference>
<name>A0ABT3NQ51_9PROT</name>
<feature type="compositionally biased region" description="Basic and acidic residues" evidence="2">
    <location>
        <begin position="1652"/>
        <end position="1664"/>
    </location>
</feature>
<dbReference type="Pfam" id="PF13699">
    <property type="entry name" value="eCIS_core"/>
    <property type="match status" value="1"/>
</dbReference>
<feature type="region of interest" description="Disordered" evidence="2">
    <location>
        <begin position="892"/>
        <end position="912"/>
    </location>
</feature>
<feature type="region of interest" description="Disordered" evidence="2">
    <location>
        <begin position="1644"/>
        <end position="1664"/>
    </location>
</feature>
<evidence type="ECO:0000313" key="5">
    <source>
        <dbReference type="Proteomes" id="UP001526430"/>
    </source>
</evidence>
<feature type="domain" description="eCIS core" evidence="3">
    <location>
        <begin position="62"/>
        <end position="132"/>
    </location>
</feature>
<proteinExistence type="predicted"/>
<feature type="region of interest" description="Disordered" evidence="2">
    <location>
        <begin position="1"/>
        <end position="37"/>
    </location>
</feature>